<evidence type="ECO:0000256" key="1">
    <source>
        <dbReference type="ARBA" id="ARBA00022741"/>
    </source>
</evidence>
<name>A0ABP7Y2B0_9ACTN</name>
<accession>A0ABP7Y2B0</accession>
<proteinExistence type="predicted"/>
<comment type="caution">
    <text evidence="8">The sequence shown here is derived from an EMBL/GenBank/DDBJ whole genome shotgun (WGS) entry which is preliminary data.</text>
</comment>
<evidence type="ECO:0000313" key="9">
    <source>
        <dbReference type="Proteomes" id="UP001501495"/>
    </source>
</evidence>
<dbReference type="Gene3D" id="3.40.50.300">
    <property type="entry name" value="P-loop containing nucleotide triphosphate hydrolases"/>
    <property type="match status" value="1"/>
</dbReference>
<dbReference type="InterPro" id="IPR027417">
    <property type="entry name" value="P-loop_NTPase"/>
</dbReference>
<evidence type="ECO:0000256" key="4">
    <source>
        <dbReference type="ARBA" id="ARBA00022840"/>
    </source>
</evidence>
<dbReference type="Proteomes" id="UP001501495">
    <property type="component" value="Unassembled WGS sequence"/>
</dbReference>
<gene>
    <name evidence="8" type="primary">drmD</name>
    <name evidence="8" type="ORF">GCM10022215_42410</name>
</gene>
<evidence type="ECO:0000259" key="7">
    <source>
        <dbReference type="PROSITE" id="PS51194"/>
    </source>
</evidence>
<evidence type="ECO:0000256" key="3">
    <source>
        <dbReference type="ARBA" id="ARBA00022806"/>
    </source>
</evidence>
<dbReference type="PANTHER" id="PTHR10799">
    <property type="entry name" value="SNF2/RAD54 HELICASE FAMILY"/>
    <property type="match status" value="1"/>
</dbReference>
<evidence type="ECO:0000259" key="6">
    <source>
        <dbReference type="PROSITE" id="PS51192"/>
    </source>
</evidence>
<organism evidence="8 9">
    <name type="scientific">Nocardioides fonticola</name>
    <dbReference type="NCBI Taxonomy" id="450363"/>
    <lineage>
        <taxon>Bacteria</taxon>
        <taxon>Bacillati</taxon>
        <taxon>Actinomycetota</taxon>
        <taxon>Actinomycetes</taxon>
        <taxon>Propionibacteriales</taxon>
        <taxon>Nocardioidaceae</taxon>
        <taxon>Nocardioides</taxon>
    </lineage>
</organism>
<dbReference type="SMART" id="SM00490">
    <property type="entry name" value="HELICc"/>
    <property type="match status" value="1"/>
</dbReference>
<keyword evidence="5" id="KW-0175">Coiled coil</keyword>
<keyword evidence="3" id="KW-0347">Helicase</keyword>
<dbReference type="CDD" id="cd18793">
    <property type="entry name" value="SF2_C_SNF"/>
    <property type="match status" value="1"/>
</dbReference>
<evidence type="ECO:0000256" key="2">
    <source>
        <dbReference type="ARBA" id="ARBA00022801"/>
    </source>
</evidence>
<keyword evidence="1" id="KW-0547">Nucleotide-binding</keyword>
<dbReference type="InterPro" id="IPR001650">
    <property type="entry name" value="Helicase_C-like"/>
</dbReference>
<protein>
    <submittedName>
        <fullName evidence="8">DISARM system SNF2-like helicase DrmD</fullName>
    </submittedName>
</protein>
<dbReference type="NCBIfam" id="NF038317">
    <property type="entry name" value="DISARM_DrmD"/>
    <property type="match status" value="1"/>
</dbReference>
<dbReference type="InterPro" id="IPR049730">
    <property type="entry name" value="SNF2/RAD54-like_C"/>
</dbReference>
<dbReference type="EMBL" id="BAAAZH010000036">
    <property type="protein sequence ID" value="GAA4129635.1"/>
    <property type="molecule type" value="Genomic_DNA"/>
</dbReference>
<dbReference type="PROSITE" id="PS51192">
    <property type="entry name" value="HELICASE_ATP_BIND_1"/>
    <property type="match status" value="1"/>
</dbReference>
<dbReference type="InterPro" id="IPR057342">
    <property type="entry name" value="DEXDc_RapA"/>
</dbReference>
<dbReference type="PROSITE" id="PS51194">
    <property type="entry name" value="HELICASE_CTER"/>
    <property type="match status" value="1"/>
</dbReference>
<evidence type="ECO:0000256" key="5">
    <source>
        <dbReference type="SAM" id="Coils"/>
    </source>
</evidence>
<keyword evidence="4" id="KW-0067">ATP-binding</keyword>
<feature type="domain" description="Helicase ATP-binding" evidence="6">
    <location>
        <begin position="142"/>
        <end position="336"/>
    </location>
</feature>
<dbReference type="InterPro" id="IPR038718">
    <property type="entry name" value="SNF2-like_sf"/>
</dbReference>
<feature type="coiled-coil region" evidence="5">
    <location>
        <begin position="998"/>
        <end position="1025"/>
    </location>
</feature>
<reference evidence="9" key="1">
    <citation type="journal article" date="2019" name="Int. J. Syst. Evol. Microbiol.">
        <title>The Global Catalogue of Microorganisms (GCM) 10K type strain sequencing project: providing services to taxonomists for standard genome sequencing and annotation.</title>
        <authorList>
            <consortium name="The Broad Institute Genomics Platform"/>
            <consortium name="The Broad Institute Genome Sequencing Center for Infectious Disease"/>
            <person name="Wu L."/>
            <person name="Ma J."/>
        </authorList>
    </citation>
    <scope>NUCLEOTIDE SEQUENCE [LARGE SCALE GENOMIC DNA]</scope>
    <source>
        <strain evidence="9">JCM 16703</strain>
    </source>
</reference>
<keyword evidence="2" id="KW-0378">Hydrolase</keyword>
<dbReference type="SMART" id="SM00487">
    <property type="entry name" value="DEXDc"/>
    <property type="match status" value="1"/>
</dbReference>
<dbReference type="InterPro" id="IPR014001">
    <property type="entry name" value="Helicase_ATP-bd"/>
</dbReference>
<dbReference type="SUPFAM" id="SSF52540">
    <property type="entry name" value="P-loop containing nucleoside triphosphate hydrolases"/>
    <property type="match status" value="1"/>
</dbReference>
<dbReference type="Pfam" id="PF00271">
    <property type="entry name" value="Helicase_C"/>
    <property type="match status" value="1"/>
</dbReference>
<keyword evidence="9" id="KW-1185">Reference proteome</keyword>
<sequence>MTTQQSIAGSVSTHVPEIGQIVTVRGANWAVVEVQQQGLGRSTADDASAQLQHAVTLQSVQEDRLGHELRVVWELEPGRSAAAHRGLPGEIDPDRFDDPNRLAAFIDALRWGAITSADDGTVQAPFRSGANVEPYQLTPLKRALASPRANLLLADDVGLGKTIEAGLVIQELLLRHRARTVIVVCPAGLALKWQDEMREKFGLDFTVVNSETMKEVRRTHGVHANPFTLFPRIIVSMAWLPGQRAQRQLRDAFAGTSRRFAFDILVVDEAHHVAPSSPVRTDKVGQERRGYAVDSQRTRAVREIAERSEHRLFLSATPHNGYTESFTALLEMIDPQRFVRGNKIDPVALEEVAVRRLKRDLKEAKGFLDRQVSQLPYTPTAEESAAYDRLLAFTQRRDKAVAAGGGSSSARDMATLLLKKRFFSSPVAFARTVDVYRDSRTKGLDVEFDLDYDEIFGPEADELEEGKIDQPELEALREAKRSLPELTEADLEDLDRLSDWGHRFEGRSDSRLEVLLGYIEGTLRSDGGWNNERLVIFTEYVDTLRWLRDILRQQGYEDDRVEIIDGGTDAETRELIRARFNESPAKTPVRILLATDAAGEGIDLQNHCHRLVNFDIPFNPNRLEQRIGRVDRYGQTKGPEIRHFAPVADDGSALSKDVDLLARVAVKIDQIMRDLGSANEIIAPDLQRQFGGEVIKRRRARAEKDPIAGMMSGEKVLNAELARLEQNLADSRERLHLRPENLQRVVETAFELNNLPPLELVGSEDTDVPVFRLPNLDNSWEQVTRGLYTRLDPDHPRPIAFDPQVLTEDPDVVYMHLGSPLLQRATRRLRSALWGGDRSLERVTATVVPGLDESYAVAVTRLVLVGRAGLRLHEEVFLAGTRLARRQAVGEQRAEELLESALDRSGLGGVPQEIAEQIASAWNSDADRGLRDRVQQAIAERAARRRKDVETYLQKRREADRARVVEIFDRFGQTLREALREAEAIDGDPQLGLFDDERRQSERDLREIRRRIDALGEERERELAAVDTRYDDIRTWEFPAAVIFALAPRDLENGLAIR</sequence>
<dbReference type="Gene3D" id="3.40.50.10810">
    <property type="entry name" value="Tandem AAA-ATPase domain"/>
    <property type="match status" value="1"/>
</dbReference>
<dbReference type="InterPro" id="IPR000330">
    <property type="entry name" value="SNF2_N"/>
</dbReference>
<feature type="domain" description="Helicase C-terminal" evidence="7">
    <location>
        <begin position="511"/>
        <end position="676"/>
    </location>
</feature>
<evidence type="ECO:0000313" key="8">
    <source>
        <dbReference type="EMBL" id="GAA4129635.1"/>
    </source>
</evidence>
<dbReference type="CDD" id="cd18011">
    <property type="entry name" value="DEXDc_RapA"/>
    <property type="match status" value="1"/>
</dbReference>
<dbReference type="Pfam" id="PF00176">
    <property type="entry name" value="SNF2-rel_dom"/>
    <property type="match status" value="1"/>
</dbReference>
<dbReference type="RefSeq" id="WP_344735536.1">
    <property type="nucleotide sequence ID" value="NZ_BAAAZH010000036.1"/>
</dbReference>